<dbReference type="EMBL" id="JAINUF010000002">
    <property type="protein sequence ID" value="KAJ8374857.1"/>
    <property type="molecule type" value="Genomic_DNA"/>
</dbReference>
<sequence length="66" mass="7565">MGIDLRHLLPLKHFHLTTPVFRSLPASERLGTQKFHKALIDECNLPTAQRQTGQCDGDNSKLQRRK</sequence>
<dbReference type="Proteomes" id="UP001152622">
    <property type="component" value="Chromosome 2"/>
</dbReference>
<reference evidence="1" key="1">
    <citation type="journal article" date="2023" name="Science">
        <title>Genome structures resolve the early diversification of teleost fishes.</title>
        <authorList>
            <person name="Parey E."/>
            <person name="Louis A."/>
            <person name="Montfort J."/>
            <person name="Bouchez O."/>
            <person name="Roques C."/>
            <person name="Iampietro C."/>
            <person name="Lluch J."/>
            <person name="Castinel A."/>
            <person name="Donnadieu C."/>
            <person name="Desvignes T."/>
            <person name="Floi Bucao C."/>
            <person name="Jouanno E."/>
            <person name="Wen M."/>
            <person name="Mejri S."/>
            <person name="Dirks R."/>
            <person name="Jansen H."/>
            <person name="Henkel C."/>
            <person name="Chen W.J."/>
            <person name="Zahm M."/>
            <person name="Cabau C."/>
            <person name="Klopp C."/>
            <person name="Thompson A.W."/>
            <person name="Robinson-Rechavi M."/>
            <person name="Braasch I."/>
            <person name="Lecointre G."/>
            <person name="Bobe J."/>
            <person name="Postlethwait J.H."/>
            <person name="Berthelot C."/>
            <person name="Roest Crollius H."/>
            <person name="Guiguen Y."/>
        </authorList>
    </citation>
    <scope>NUCLEOTIDE SEQUENCE</scope>
    <source>
        <strain evidence="1">WJC10195</strain>
    </source>
</reference>
<name>A0A9Q1G3N2_SYNKA</name>
<proteinExistence type="predicted"/>
<keyword evidence="2" id="KW-1185">Reference proteome</keyword>
<dbReference type="AlphaFoldDB" id="A0A9Q1G3N2"/>
<comment type="caution">
    <text evidence="1">The sequence shown here is derived from an EMBL/GenBank/DDBJ whole genome shotgun (WGS) entry which is preliminary data.</text>
</comment>
<gene>
    <name evidence="1" type="ORF">SKAU_G00054370</name>
</gene>
<organism evidence="1 2">
    <name type="scientific">Synaphobranchus kaupii</name>
    <name type="common">Kaup's arrowtooth eel</name>
    <dbReference type="NCBI Taxonomy" id="118154"/>
    <lineage>
        <taxon>Eukaryota</taxon>
        <taxon>Metazoa</taxon>
        <taxon>Chordata</taxon>
        <taxon>Craniata</taxon>
        <taxon>Vertebrata</taxon>
        <taxon>Euteleostomi</taxon>
        <taxon>Actinopterygii</taxon>
        <taxon>Neopterygii</taxon>
        <taxon>Teleostei</taxon>
        <taxon>Anguilliformes</taxon>
        <taxon>Synaphobranchidae</taxon>
        <taxon>Synaphobranchus</taxon>
    </lineage>
</organism>
<evidence type="ECO:0000313" key="1">
    <source>
        <dbReference type="EMBL" id="KAJ8374857.1"/>
    </source>
</evidence>
<protein>
    <submittedName>
        <fullName evidence="1">Uncharacterized protein</fullName>
    </submittedName>
</protein>
<accession>A0A9Q1G3N2</accession>
<evidence type="ECO:0000313" key="2">
    <source>
        <dbReference type="Proteomes" id="UP001152622"/>
    </source>
</evidence>